<evidence type="ECO:0000313" key="8">
    <source>
        <dbReference type="EMBL" id="TFE89325.1"/>
    </source>
</evidence>
<evidence type="ECO:0000256" key="3">
    <source>
        <dbReference type="ARBA" id="ARBA00022692"/>
    </source>
</evidence>
<keyword evidence="3 6" id="KW-0812">Transmembrane</keyword>
<gene>
    <name evidence="8" type="ORF">B5M42_07685</name>
</gene>
<dbReference type="AlphaFoldDB" id="A0A4Y8Q6E9"/>
<dbReference type="GO" id="GO:0000271">
    <property type="term" value="P:polysaccharide biosynthetic process"/>
    <property type="evidence" value="ECO:0007669"/>
    <property type="project" value="InterPro"/>
</dbReference>
<evidence type="ECO:0000256" key="1">
    <source>
        <dbReference type="ARBA" id="ARBA00004141"/>
    </source>
</evidence>
<organism evidence="8 9">
    <name type="scientific">Paenibacillus athensensis</name>
    <dbReference type="NCBI Taxonomy" id="1967502"/>
    <lineage>
        <taxon>Bacteria</taxon>
        <taxon>Bacillati</taxon>
        <taxon>Bacillota</taxon>
        <taxon>Bacilli</taxon>
        <taxon>Bacillales</taxon>
        <taxon>Paenibacillaceae</taxon>
        <taxon>Paenibacillus</taxon>
    </lineage>
</organism>
<feature type="transmembrane region" description="Helical" evidence="6">
    <location>
        <begin position="12"/>
        <end position="30"/>
    </location>
</feature>
<dbReference type="Proteomes" id="UP000298246">
    <property type="component" value="Unassembled WGS sequence"/>
</dbReference>
<evidence type="ECO:0000313" key="9">
    <source>
        <dbReference type="Proteomes" id="UP000298246"/>
    </source>
</evidence>
<reference evidence="8 9" key="1">
    <citation type="submission" date="2017-03" db="EMBL/GenBank/DDBJ databases">
        <title>Isolation of Levoglucosan Utilizing Bacteria.</title>
        <authorList>
            <person name="Arya A.S."/>
        </authorList>
    </citation>
    <scope>NUCLEOTIDE SEQUENCE [LARGE SCALE GENOMIC DNA]</scope>
    <source>
        <strain evidence="8 9">MEC069</strain>
    </source>
</reference>
<feature type="transmembrane region" description="Helical" evidence="6">
    <location>
        <begin position="100"/>
        <end position="121"/>
    </location>
</feature>
<evidence type="ECO:0000256" key="6">
    <source>
        <dbReference type="SAM" id="Phobius"/>
    </source>
</evidence>
<comment type="subcellular location">
    <subcellularLocation>
        <location evidence="1">Membrane</location>
        <topology evidence="1">Multi-pass membrane protein</topology>
    </subcellularLocation>
</comment>
<feature type="transmembrane region" description="Helical" evidence="6">
    <location>
        <begin position="36"/>
        <end position="60"/>
    </location>
</feature>
<evidence type="ECO:0000256" key="5">
    <source>
        <dbReference type="ARBA" id="ARBA00023136"/>
    </source>
</evidence>
<sequence>MVKLISKEFAKFVAVGLLNTLLTYLIYLLLDHWVNYTMAYAVGYSAGIVFSYFMNTFFVFKSKPSIKKGMQFPLVYGVQFILSEVILYICINRLGLNAKLAPLLVIILTIPVTFLLSKLIIKRPT</sequence>
<evidence type="ECO:0000259" key="7">
    <source>
        <dbReference type="Pfam" id="PF04138"/>
    </source>
</evidence>
<keyword evidence="4 6" id="KW-1133">Transmembrane helix</keyword>
<name>A0A4Y8Q6E9_9BACL</name>
<feature type="domain" description="GtrA/DPMS transmembrane" evidence="7">
    <location>
        <begin position="11"/>
        <end position="121"/>
    </location>
</feature>
<dbReference type="RefSeq" id="WP_134751403.1">
    <property type="nucleotide sequence ID" value="NZ_MYFO02000005.1"/>
</dbReference>
<protein>
    <submittedName>
        <fullName evidence="8">Polysaccharide synthesis protein GtrA</fullName>
    </submittedName>
</protein>
<dbReference type="OrthoDB" id="9812049at2"/>
<comment type="similarity">
    <text evidence="2">Belongs to the GtrA family.</text>
</comment>
<evidence type="ECO:0000256" key="4">
    <source>
        <dbReference type="ARBA" id="ARBA00022989"/>
    </source>
</evidence>
<dbReference type="InterPro" id="IPR051401">
    <property type="entry name" value="GtrA_CellWall_Glycosyl"/>
</dbReference>
<dbReference type="PANTHER" id="PTHR38459:SF1">
    <property type="entry name" value="PROPHAGE BACTOPRENOL-LINKED GLUCOSE TRANSLOCASE HOMOLOG"/>
    <property type="match status" value="1"/>
</dbReference>
<dbReference type="EMBL" id="MYFO01000007">
    <property type="protein sequence ID" value="TFE89325.1"/>
    <property type="molecule type" value="Genomic_DNA"/>
</dbReference>
<evidence type="ECO:0000256" key="2">
    <source>
        <dbReference type="ARBA" id="ARBA00009399"/>
    </source>
</evidence>
<keyword evidence="9" id="KW-1185">Reference proteome</keyword>
<dbReference type="GO" id="GO:0005886">
    <property type="term" value="C:plasma membrane"/>
    <property type="evidence" value="ECO:0007669"/>
    <property type="project" value="TreeGrafter"/>
</dbReference>
<feature type="transmembrane region" description="Helical" evidence="6">
    <location>
        <begin position="72"/>
        <end position="94"/>
    </location>
</feature>
<dbReference type="InterPro" id="IPR007267">
    <property type="entry name" value="GtrA_DPMS_TM"/>
</dbReference>
<accession>A0A4Y8Q6E9</accession>
<comment type="caution">
    <text evidence="8">The sequence shown here is derived from an EMBL/GenBank/DDBJ whole genome shotgun (WGS) entry which is preliminary data.</text>
</comment>
<keyword evidence="5 6" id="KW-0472">Membrane</keyword>
<proteinExistence type="inferred from homology"/>
<dbReference type="PANTHER" id="PTHR38459">
    <property type="entry name" value="PROPHAGE BACTOPRENOL-LINKED GLUCOSE TRANSLOCASE HOMOLOG"/>
    <property type="match status" value="1"/>
</dbReference>
<dbReference type="Pfam" id="PF04138">
    <property type="entry name" value="GtrA_DPMS_TM"/>
    <property type="match status" value="1"/>
</dbReference>